<evidence type="ECO:0000313" key="2">
    <source>
        <dbReference type="Proteomes" id="UP000078572"/>
    </source>
</evidence>
<dbReference type="AlphaFoldDB" id="A0A192A8H5"/>
<evidence type="ECO:0000313" key="1">
    <source>
        <dbReference type="EMBL" id="ANJ76576.1"/>
    </source>
</evidence>
<accession>A0A192A8H5</accession>
<keyword evidence="1" id="KW-0614">Plasmid</keyword>
<protein>
    <submittedName>
        <fullName evidence="1">Uncharacterized protein</fullName>
    </submittedName>
</protein>
<dbReference type="Proteomes" id="UP000078572">
    <property type="component" value="Plasmid pRI-1"/>
</dbReference>
<dbReference type="OrthoDB" id="198812at2"/>
<sequence length="219" mass="24784">MTRQHYSRLRAYFRCGHHGSASLADNIDLDLVAAGFIARIDRQFGGAQFVITHAGELELHEEKQREITRRKPHHELSGRLAAWLRDQSRVTWENIELLIELPTGARQAIRPDVFSMAKTYDAKRINPCVHEVKISRSDFLSDLAKPEKRGGYAAISEVMYYAAPPGIIDAAEVPLDCGLVIESKEGIFDVVKRPKKRRVELSTHHFMNLILKPGAFNTV</sequence>
<dbReference type="EMBL" id="CP016024">
    <property type="protein sequence ID" value="ANJ76576.1"/>
    <property type="molecule type" value="Genomic_DNA"/>
</dbReference>
<proteinExistence type="predicted"/>
<name>A0A192A8H5_9RALS</name>
<keyword evidence="2" id="KW-1185">Reference proteome</keyword>
<gene>
    <name evidence="1" type="ORF">A9Y76_27955</name>
</gene>
<organism evidence="1 2">
    <name type="scientific">Ralstonia insidiosa</name>
    <dbReference type="NCBI Taxonomy" id="190721"/>
    <lineage>
        <taxon>Bacteria</taxon>
        <taxon>Pseudomonadati</taxon>
        <taxon>Pseudomonadota</taxon>
        <taxon>Betaproteobacteria</taxon>
        <taxon>Burkholderiales</taxon>
        <taxon>Burkholderiaceae</taxon>
        <taxon>Ralstonia</taxon>
    </lineage>
</organism>
<geneLocation type="plasmid" evidence="2">
    <name>pri-1</name>
</geneLocation>
<reference evidence="2" key="1">
    <citation type="submission" date="2016-06" db="EMBL/GenBank/DDBJ databases">
        <authorList>
            <person name="Xu Y."/>
            <person name="Nagy A."/>
            <person name="Yan X."/>
            <person name="Kim S.W."/>
            <person name="Haley B."/>
            <person name="Liu N.T."/>
            <person name="Nou X."/>
        </authorList>
    </citation>
    <scope>NUCLEOTIDE SEQUENCE [LARGE SCALE GENOMIC DNA]</scope>
    <source>
        <strain evidence="2">ATCC 49129</strain>
        <plasmid evidence="2">pri-1</plasmid>
    </source>
</reference>